<reference evidence="1" key="1">
    <citation type="submission" date="2023-01" db="EMBL/GenBank/DDBJ databases">
        <title>Psychroserpens sp. MSW6 and Marinomonas sp. RSW2, isolated from seawater.</title>
        <authorList>
            <person name="Kristyanto S."/>
            <person name="Jung J."/>
            <person name="Kim J.M."/>
            <person name="Jeon C.O."/>
        </authorList>
    </citation>
    <scope>NUCLEOTIDE SEQUENCE</scope>
    <source>
        <strain evidence="1">RSW2</strain>
    </source>
</reference>
<sequence>MTKMLHSEIFQKNLSSDLLLKAHFQKTPETTMPKFSYNEHFRIIQSWSVGGAVQEHSIVTDEVENDFSAQQDFIPEKYSSRKMALLR</sequence>
<proteinExistence type="predicted"/>
<name>A0ABT5WIF5_9GAMM</name>
<keyword evidence="2" id="KW-1185">Reference proteome</keyword>
<accession>A0ABT5WIF5</accession>
<comment type="caution">
    <text evidence="1">The sequence shown here is derived from an EMBL/GenBank/DDBJ whole genome shotgun (WGS) entry which is preliminary data.</text>
</comment>
<gene>
    <name evidence="1" type="ORF">M3I01_017180</name>
</gene>
<protein>
    <submittedName>
        <fullName evidence="1">Uncharacterized protein</fullName>
    </submittedName>
</protein>
<dbReference type="EMBL" id="JAMZEG020000004">
    <property type="protein sequence ID" value="MDE8604595.1"/>
    <property type="molecule type" value="Genomic_DNA"/>
</dbReference>
<dbReference type="Proteomes" id="UP001139522">
    <property type="component" value="Unassembled WGS sequence"/>
</dbReference>
<evidence type="ECO:0000313" key="1">
    <source>
        <dbReference type="EMBL" id="MDE8604595.1"/>
    </source>
</evidence>
<evidence type="ECO:0000313" key="2">
    <source>
        <dbReference type="Proteomes" id="UP001139522"/>
    </source>
</evidence>
<organism evidence="1 2">
    <name type="scientific">Marinomonas maritima</name>
    <dbReference type="NCBI Taxonomy" id="2940935"/>
    <lineage>
        <taxon>Bacteria</taxon>
        <taxon>Pseudomonadati</taxon>
        <taxon>Pseudomonadota</taxon>
        <taxon>Gammaproteobacteria</taxon>
        <taxon>Oceanospirillales</taxon>
        <taxon>Oceanospirillaceae</taxon>
        <taxon>Marinomonas</taxon>
    </lineage>
</organism>